<keyword evidence="5" id="KW-0560">Oxidoreductase</keyword>
<dbReference type="Gene3D" id="3.50.50.60">
    <property type="entry name" value="FAD/NAD(P)-binding domain"/>
    <property type="match status" value="2"/>
</dbReference>
<dbReference type="SUPFAM" id="SSF51905">
    <property type="entry name" value="FAD/NAD(P)-binding domain"/>
    <property type="match status" value="2"/>
</dbReference>
<dbReference type="PIRSF" id="PIRSF000332">
    <property type="entry name" value="FMO"/>
    <property type="match status" value="1"/>
</dbReference>
<evidence type="ECO:0000256" key="2">
    <source>
        <dbReference type="ARBA" id="ARBA00022630"/>
    </source>
</evidence>
<keyword evidence="3" id="KW-0274">FAD</keyword>
<dbReference type="Pfam" id="PF00743">
    <property type="entry name" value="FMO-like"/>
    <property type="match status" value="2"/>
</dbReference>
<dbReference type="AlphaFoldDB" id="A0A9P4K0S2"/>
<name>A0A9P4K0S2_9PLEO</name>
<evidence type="ECO:0000256" key="1">
    <source>
        <dbReference type="ARBA" id="ARBA00009183"/>
    </source>
</evidence>
<evidence type="ECO:0000256" key="3">
    <source>
        <dbReference type="ARBA" id="ARBA00022827"/>
    </source>
</evidence>
<dbReference type="GO" id="GO:0050661">
    <property type="term" value="F:NADP binding"/>
    <property type="evidence" value="ECO:0007669"/>
    <property type="project" value="InterPro"/>
</dbReference>
<organism evidence="6 7">
    <name type="scientific">Delitschia confertaspora ATCC 74209</name>
    <dbReference type="NCBI Taxonomy" id="1513339"/>
    <lineage>
        <taxon>Eukaryota</taxon>
        <taxon>Fungi</taxon>
        <taxon>Dikarya</taxon>
        <taxon>Ascomycota</taxon>
        <taxon>Pezizomycotina</taxon>
        <taxon>Dothideomycetes</taxon>
        <taxon>Pleosporomycetidae</taxon>
        <taxon>Pleosporales</taxon>
        <taxon>Delitschiaceae</taxon>
        <taxon>Delitschia</taxon>
    </lineage>
</organism>
<comment type="similarity">
    <text evidence="1">Belongs to the FMO family.</text>
</comment>
<evidence type="ECO:0000313" key="7">
    <source>
        <dbReference type="Proteomes" id="UP000799536"/>
    </source>
</evidence>
<dbReference type="Proteomes" id="UP000799536">
    <property type="component" value="Unassembled WGS sequence"/>
</dbReference>
<evidence type="ECO:0000256" key="5">
    <source>
        <dbReference type="ARBA" id="ARBA00023002"/>
    </source>
</evidence>
<dbReference type="PRINTS" id="PR00419">
    <property type="entry name" value="ADXRDTASE"/>
</dbReference>
<evidence type="ECO:0000313" key="6">
    <source>
        <dbReference type="EMBL" id="KAF2206023.1"/>
    </source>
</evidence>
<proteinExistence type="inferred from homology"/>
<keyword evidence="7" id="KW-1185">Reference proteome</keyword>
<dbReference type="GO" id="GO:0004499">
    <property type="term" value="F:N,N-dimethylaniline monooxygenase activity"/>
    <property type="evidence" value="ECO:0007669"/>
    <property type="project" value="InterPro"/>
</dbReference>
<dbReference type="InterPro" id="IPR000960">
    <property type="entry name" value="Flavin_mOase"/>
</dbReference>
<dbReference type="GO" id="GO:0050660">
    <property type="term" value="F:flavin adenine dinucleotide binding"/>
    <property type="evidence" value="ECO:0007669"/>
    <property type="project" value="InterPro"/>
</dbReference>
<gene>
    <name evidence="6" type="ORF">GQ43DRAFT_467561</name>
</gene>
<keyword evidence="4" id="KW-0521">NADP</keyword>
<dbReference type="EMBL" id="ML993846">
    <property type="protein sequence ID" value="KAF2206023.1"/>
    <property type="molecule type" value="Genomic_DNA"/>
</dbReference>
<dbReference type="InterPro" id="IPR020946">
    <property type="entry name" value="Flavin_mOase-like"/>
</dbReference>
<reference evidence="6" key="1">
    <citation type="journal article" date="2020" name="Stud. Mycol.">
        <title>101 Dothideomycetes genomes: a test case for predicting lifestyles and emergence of pathogens.</title>
        <authorList>
            <person name="Haridas S."/>
            <person name="Albert R."/>
            <person name="Binder M."/>
            <person name="Bloem J."/>
            <person name="Labutti K."/>
            <person name="Salamov A."/>
            <person name="Andreopoulos B."/>
            <person name="Baker S."/>
            <person name="Barry K."/>
            <person name="Bills G."/>
            <person name="Bluhm B."/>
            <person name="Cannon C."/>
            <person name="Castanera R."/>
            <person name="Culley D."/>
            <person name="Daum C."/>
            <person name="Ezra D."/>
            <person name="Gonzalez J."/>
            <person name="Henrissat B."/>
            <person name="Kuo A."/>
            <person name="Liang C."/>
            <person name="Lipzen A."/>
            <person name="Lutzoni F."/>
            <person name="Magnuson J."/>
            <person name="Mondo S."/>
            <person name="Nolan M."/>
            <person name="Ohm R."/>
            <person name="Pangilinan J."/>
            <person name="Park H.-J."/>
            <person name="Ramirez L."/>
            <person name="Alfaro M."/>
            <person name="Sun H."/>
            <person name="Tritt A."/>
            <person name="Yoshinaga Y."/>
            <person name="Zwiers L.-H."/>
            <person name="Turgeon B."/>
            <person name="Goodwin S."/>
            <person name="Spatafora J."/>
            <person name="Crous P."/>
            <person name="Grigoriev I."/>
        </authorList>
    </citation>
    <scope>NUCLEOTIDE SEQUENCE</scope>
    <source>
        <strain evidence="6">ATCC 74209</strain>
    </source>
</reference>
<evidence type="ECO:0000256" key="4">
    <source>
        <dbReference type="ARBA" id="ARBA00022857"/>
    </source>
</evidence>
<accession>A0A9P4K0S2</accession>
<dbReference type="InterPro" id="IPR050346">
    <property type="entry name" value="FMO-like"/>
</dbReference>
<comment type="caution">
    <text evidence="6">The sequence shown here is derived from an EMBL/GenBank/DDBJ whole genome shotgun (WGS) entry which is preliminary data.</text>
</comment>
<keyword evidence="2" id="KW-0285">Flavoprotein</keyword>
<dbReference type="Pfam" id="PF13450">
    <property type="entry name" value="NAD_binding_8"/>
    <property type="match status" value="1"/>
</dbReference>
<protein>
    <submittedName>
        <fullName evidence="6">FAD dependent oxidoreductase</fullName>
    </submittedName>
</protein>
<dbReference type="InterPro" id="IPR036188">
    <property type="entry name" value="FAD/NAD-bd_sf"/>
</dbReference>
<dbReference type="PANTHER" id="PTHR23023">
    <property type="entry name" value="DIMETHYLANILINE MONOOXYGENASE"/>
    <property type="match status" value="1"/>
</dbReference>
<dbReference type="OrthoDB" id="66881at2759"/>
<sequence>MAPAKRIRAAVIGAGISGIVTAAHLLKEEFDVTVFERSSVAGGVWVFDNRKPLEPAYPSVLPSEAQRYYNEIDSHKKGTLQIEIEGLLHAPPGPCYNGLRNNVSTPLLETTLNRFPPGTPDFVSHSVLREYIQEIATKTGVLDVTRFDTEVKNVWKSGSQWLVNAVTLKSDNSGKVSRSWTLEEFDSVIVASGHYHAPRIPDIPGLADWKQRWPHRVQHSKSYRGPDDFKEKVGMVPLTGYHYFRSNWLTEDKQNFLLIGASVSSSDIAREVGPIANKIYQSHRNGAYDLPANFLPENAVRVDEVSSFEIRRDSNTPLADQDPICSTITLTSGHKLRDIHHVILCTGYHITLPFLRHLHSDTTAPQNADEKILVTDGTQFHNLHKDIFYIPDPTLIFIGVPFFTATFTLFEFQAMVVAKVLSGHAKLPSEEEMRKEYRRRVQEKGVGKGFHSLRGVEVEYVEELIKWVNEDLRRLGMGGKVLKGHTEGWHRARREHLERVEALFGGVRR</sequence>